<dbReference type="InterPro" id="IPR036513">
    <property type="entry name" value="STAS_dom_sf"/>
</dbReference>
<keyword evidence="2" id="KW-1185">Reference proteome</keyword>
<protein>
    <recommendedName>
        <fullName evidence="3">Anti-anti-sigma regulatory factor</fullName>
    </recommendedName>
</protein>
<dbReference type="RefSeq" id="WP_252436227.1">
    <property type="nucleotide sequence ID" value="NZ_JAGSOV010000011.1"/>
</dbReference>
<dbReference type="Proteomes" id="UP001165283">
    <property type="component" value="Unassembled WGS sequence"/>
</dbReference>
<reference evidence="1" key="1">
    <citation type="submission" date="2021-04" db="EMBL/GenBank/DDBJ databases">
        <title>Pseudonocardia sp. nov., isolated from sandy soil of mangrove forest.</title>
        <authorList>
            <person name="Zan Z."/>
            <person name="Huang R."/>
            <person name="Liu W."/>
        </authorList>
    </citation>
    <scope>NUCLEOTIDE SEQUENCE</scope>
    <source>
        <strain evidence="1">S2-4</strain>
    </source>
</reference>
<dbReference type="EMBL" id="JAGSOV010000011">
    <property type="protein sequence ID" value="MCO1654615.1"/>
    <property type="molecule type" value="Genomic_DNA"/>
</dbReference>
<name>A0ABT0ZV45_9PSEU</name>
<organism evidence="1 2">
    <name type="scientific">Pseudonocardia humida</name>
    <dbReference type="NCBI Taxonomy" id="2800819"/>
    <lineage>
        <taxon>Bacteria</taxon>
        <taxon>Bacillati</taxon>
        <taxon>Actinomycetota</taxon>
        <taxon>Actinomycetes</taxon>
        <taxon>Pseudonocardiales</taxon>
        <taxon>Pseudonocardiaceae</taxon>
        <taxon>Pseudonocardia</taxon>
    </lineage>
</organism>
<gene>
    <name evidence="1" type="ORF">KDL28_06055</name>
</gene>
<evidence type="ECO:0000313" key="1">
    <source>
        <dbReference type="EMBL" id="MCO1654615.1"/>
    </source>
</evidence>
<comment type="caution">
    <text evidence="1">The sequence shown here is derived from an EMBL/GenBank/DDBJ whole genome shotgun (WGS) entry which is preliminary data.</text>
</comment>
<dbReference type="SUPFAM" id="SSF52091">
    <property type="entry name" value="SpoIIaa-like"/>
    <property type="match status" value="1"/>
</dbReference>
<proteinExistence type="predicted"/>
<evidence type="ECO:0008006" key="3">
    <source>
        <dbReference type="Google" id="ProtNLM"/>
    </source>
</evidence>
<evidence type="ECO:0000313" key="2">
    <source>
        <dbReference type="Proteomes" id="UP001165283"/>
    </source>
</evidence>
<sequence length="136" mass="13929">MSHDSASGPVFGLTRIPDAPIPGRHAVLLTARVDIDLSTRAAARDQLLDVASGPAEAVLMDLTGVFVGAVAVRDLVELAERTTHLGKPLVVIGAPPWLPVLAARLDMPPLRFTASAEAAVSELRAVAAAADGGVPA</sequence>
<accession>A0ABT0ZV45</accession>